<dbReference type="InParanoid" id="A0A3Q7G9C1"/>
<reference evidence="1" key="1">
    <citation type="journal article" date="2012" name="Nature">
        <title>The tomato genome sequence provides insights into fleshy fruit evolution.</title>
        <authorList>
            <consortium name="Tomato Genome Consortium"/>
        </authorList>
    </citation>
    <scope>NUCLEOTIDE SEQUENCE [LARGE SCALE GENOMIC DNA]</scope>
    <source>
        <strain evidence="1">cv. Heinz 1706</strain>
    </source>
</reference>
<dbReference type="AlphaFoldDB" id="A0A3Q7G9C1"/>
<dbReference type="PANTHER" id="PTHR11439:SF505">
    <property type="entry name" value="REVERSE TRANSCRIPTASE TY1_COPIA-TYPE DOMAIN-CONTAINING PROTEIN"/>
    <property type="match status" value="1"/>
</dbReference>
<protein>
    <recommendedName>
        <fullName evidence="3">Reverse transcriptase Ty1/copia-type domain-containing protein</fullName>
    </recommendedName>
</protein>
<keyword evidence="2" id="KW-1185">Reference proteome</keyword>
<dbReference type="Proteomes" id="UP000004994">
    <property type="component" value="Chromosome 3"/>
</dbReference>
<organism evidence="1">
    <name type="scientific">Solanum lycopersicum</name>
    <name type="common">Tomato</name>
    <name type="synonym">Lycopersicon esculentum</name>
    <dbReference type="NCBI Taxonomy" id="4081"/>
    <lineage>
        <taxon>Eukaryota</taxon>
        <taxon>Viridiplantae</taxon>
        <taxon>Streptophyta</taxon>
        <taxon>Embryophyta</taxon>
        <taxon>Tracheophyta</taxon>
        <taxon>Spermatophyta</taxon>
        <taxon>Magnoliopsida</taxon>
        <taxon>eudicotyledons</taxon>
        <taxon>Gunneridae</taxon>
        <taxon>Pentapetalae</taxon>
        <taxon>asterids</taxon>
        <taxon>lamiids</taxon>
        <taxon>Solanales</taxon>
        <taxon>Solanaceae</taxon>
        <taxon>Solanoideae</taxon>
        <taxon>Solaneae</taxon>
        <taxon>Solanum</taxon>
        <taxon>Solanum subgen. Lycopersicon</taxon>
    </lineage>
</organism>
<dbReference type="Gramene" id="Solyc03g079907.1.1">
    <property type="protein sequence ID" value="Solyc03g079907.1.1"/>
    <property type="gene ID" value="Solyc03g079907.1"/>
</dbReference>
<reference evidence="1" key="2">
    <citation type="submission" date="2019-01" db="UniProtKB">
        <authorList>
            <consortium name="EnsemblPlants"/>
        </authorList>
    </citation>
    <scope>IDENTIFICATION</scope>
    <source>
        <strain evidence="1">cv. Heinz 1706</strain>
    </source>
</reference>
<proteinExistence type="predicted"/>
<evidence type="ECO:0000313" key="2">
    <source>
        <dbReference type="Proteomes" id="UP000004994"/>
    </source>
</evidence>
<sequence>MDIAFSVQHLIQFMQYPREPHLKPAYHVLKYLQQDPTLGMFISNKSDLTINAYCDSDWASCPDSRKSLSDYLVLMGDSPVSGKFKKQPTVSLYSVEAEYRAVRQVVGEIVWLESKG</sequence>
<evidence type="ECO:0000313" key="1">
    <source>
        <dbReference type="EnsemblPlants" id="Solyc03g079907.1.1"/>
    </source>
</evidence>
<name>A0A3Q7G9C1_SOLLC</name>
<dbReference type="PANTHER" id="PTHR11439">
    <property type="entry name" value="GAG-POL-RELATED RETROTRANSPOSON"/>
    <property type="match status" value="1"/>
</dbReference>
<dbReference type="EnsemblPlants" id="Solyc03g079907.1.1">
    <property type="protein sequence ID" value="Solyc03g079907.1.1"/>
    <property type="gene ID" value="Solyc03g079907.1"/>
</dbReference>
<dbReference type="CDD" id="cd09272">
    <property type="entry name" value="RNase_HI_RT_Ty1"/>
    <property type="match status" value="1"/>
</dbReference>
<accession>A0A3Q7G9C1</accession>
<dbReference type="STRING" id="4081.A0A3Q7G9C1"/>
<evidence type="ECO:0008006" key="3">
    <source>
        <dbReference type="Google" id="ProtNLM"/>
    </source>
</evidence>